<reference evidence="2" key="1">
    <citation type="journal article" date="2019" name="Int. J. Syst. Evol. Microbiol.">
        <title>The Global Catalogue of Microorganisms (GCM) 10K type strain sequencing project: providing services to taxonomists for standard genome sequencing and annotation.</title>
        <authorList>
            <consortium name="The Broad Institute Genomics Platform"/>
            <consortium name="The Broad Institute Genome Sequencing Center for Infectious Disease"/>
            <person name="Wu L."/>
            <person name="Ma J."/>
        </authorList>
    </citation>
    <scope>NUCLEOTIDE SEQUENCE [LARGE SCALE GENOMIC DNA]</scope>
    <source>
        <strain evidence="2">CCUG 56754</strain>
    </source>
</reference>
<dbReference type="EMBL" id="JBHTKJ010000053">
    <property type="protein sequence ID" value="MFD1039970.1"/>
    <property type="molecule type" value="Genomic_DNA"/>
</dbReference>
<gene>
    <name evidence="1" type="ORF">ACFQ3N_16480</name>
</gene>
<dbReference type="Gene3D" id="3.30.70.100">
    <property type="match status" value="1"/>
</dbReference>
<name>A0ABW3LSX3_9BACI</name>
<accession>A0ABW3LSX3</accession>
<evidence type="ECO:0000313" key="1">
    <source>
        <dbReference type="EMBL" id="MFD1039970.1"/>
    </source>
</evidence>
<organism evidence="1 2">
    <name type="scientific">Virgibacillus byunsanensis</name>
    <dbReference type="NCBI Taxonomy" id="570945"/>
    <lineage>
        <taxon>Bacteria</taxon>
        <taxon>Bacillati</taxon>
        <taxon>Bacillota</taxon>
        <taxon>Bacilli</taxon>
        <taxon>Bacillales</taxon>
        <taxon>Bacillaceae</taxon>
        <taxon>Virgibacillus</taxon>
    </lineage>
</organism>
<dbReference type="RefSeq" id="WP_390363627.1">
    <property type="nucleotide sequence ID" value="NZ_JBHTKJ010000053.1"/>
</dbReference>
<evidence type="ECO:0000313" key="2">
    <source>
        <dbReference type="Proteomes" id="UP001597040"/>
    </source>
</evidence>
<proteinExistence type="predicted"/>
<sequence length="118" mass="13453">MYTVIYLYQVKRDQEQLFLEINEKVSEIYLANGALEDRVYRADNLQVKHGGLGLLDLISIENHETIFFGQSVFRNKSHYEEVMTLVNNDNQIKQLSNDISACIDLSTVVSSSFSTANS</sequence>
<comment type="caution">
    <text evidence="1">The sequence shown here is derived from an EMBL/GenBank/DDBJ whole genome shotgun (WGS) entry which is preliminary data.</text>
</comment>
<dbReference type="Pfam" id="PF07237">
    <property type="entry name" value="DUF1428"/>
    <property type="match status" value="1"/>
</dbReference>
<keyword evidence="2" id="KW-1185">Reference proteome</keyword>
<dbReference type="InterPro" id="IPR011008">
    <property type="entry name" value="Dimeric_a/b-barrel"/>
</dbReference>
<protein>
    <submittedName>
        <fullName evidence="1">DUF1428 family protein</fullName>
    </submittedName>
</protein>
<dbReference type="Proteomes" id="UP001597040">
    <property type="component" value="Unassembled WGS sequence"/>
</dbReference>
<dbReference type="InterPro" id="IPR009874">
    <property type="entry name" value="DUF1428"/>
</dbReference>
<dbReference type="SUPFAM" id="SSF54909">
    <property type="entry name" value="Dimeric alpha+beta barrel"/>
    <property type="match status" value="1"/>
</dbReference>